<dbReference type="RefSeq" id="XP_052130930.1">
    <property type="nucleotide sequence ID" value="XM_052274970.1"/>
</dbReference>
<feature type="region of interest" description="Disordered" evidence="1">
    <location>
        <begin position="1"/>
        <end position="88"/>
    </location>
</feature>
<dbReference type="Proteomes" id="UP000504606">
    <property type="component" value="Unplaced"/>
</dbReference>
<feature type="compositionally biased region" description="Acidic residues" evidence="1">
    <location>
        <begin position="13"/>
        <end position="57"/>
    </location>
</feature>
<organism evidence="2 3">
    <name type="scientific">Frankliniella occidentalis</name>
    <name type="common">Western flower thrips</name>
    <name type="synonym">Euthrips occidentalis</name>
    <dbReference type="NCBI Taxonomy" id="133901"/>
    <lineage>
        <taxon>Eukaryota</taxon>
        <taxon>Metazoa</taxon>
        <taxon>Ecdysozoa</taxon>
        <taxon>Arthropoda</taxon>
        <taxon>Hexapoda</taxon>
        <taxon>Insecta</taxon>
        <taxon>Pterygota</taxon>
        <taxon>Neoptera</taxon>
        <taxon>Paraneoptera</taxon>
        <taxon>Thysanoptera</taxon>
        <taxon>Terebrantia</taxon>
        <taxon>Thripoidea</taxon>
        <taxon>Thripidae</taxon>
        <taxon>Frankliniella</taxon>
    </lineage>
</organism>
<protein>
    <submittedName>
        <fullName evidence="3">Uncharacterized protein LOC127751421</fullName>
    </submittedName>
</protein>
<name>A0A9C6X8C5_FRAOC</name>
<sequence>MKKMKKGRKTVWEEDEDSNSSSEDETQITVPEEESDDEDYQPSTEEEFTDESQESDPEEQRVEVIEERREGEEEPRAPERRSSREKKEKAPCTLACCKIATVNFLEEVEIPTTVKEALSGPHAKEWEKAMDEEYDVLKGRYINCRKWIVDCKFEHPVAASVKCPWSSLS</sequence>
<feature type="compositionally biased region" description="Basic and acidic residues" evidence="1">
    <location>
        <begin position="58"/>
        <end position="88"/>
    </location>
</feature>
<reference evidence="3" key="1">
    <citation type="submission" date="2025-08" db="UniProtKB">
        <authorList>
            <consortium name="RefSeq"/>
        </authorList>
    </citation>
    <scope>IDENTIFICATION</scope>
    <source>
        <tissue evidence="3">Whole organism</tissue>
    </source>
</reference>
<dbReference type="KEGG" id="foc:127751421"/>
<evidence type="ECO:0000313" key="3">
    <source>
        <dbReference type="RefSeq" id="XP_052130930.1"/>
    </source>
</evidence>
<evidence type="ECO:0000313" key="2">
    <source>
        <dbReference type="Proteomes" id="UP000504606"/>
    </source>
</evidence>
<gene>
    <name evidence="3" type="primary">LOC127751421</name>
</gene>
<proteinExistence type="predicted"/>
<accession>A0A9C6X8C5</accession>
<evidence type="ECO:0000256" key="1">
    <source>
        <dbReference type="SAM" id="MobiDB-lite"/>
    </source>
</evidence>
<dbReference type="OrthoDB" id="413361at2759"/>
<dbReference type="AlphaFoldDB" id="A0A9C6X8C5"/>
<keyword evidence="2" id="KW-1185">Reference proteome</keyword>
<dbReference type="GeneID" id="127751421"/>